<evidence type="ECO:0000313" key="3">
    <source>
        <dbReference type="Proteomes" id="UP000663891"/>
    </source>
</evidence>
<comment type="caution">
    <text evidence="1">The sequence shown here is derived from an EMBL/GenBank/DDBJ whole genome shotgun (WGS) entry which is preliminary data.</text>
</comment>
<accession>A0A815UW29</accession>
<dbReference type="EMBL" id="CAJOAY010014918">
    <property type="protein sequence ID" value="CAF4283893.1"/>
    <property type="molecule type" value="Genomic_DNA"/>
</dbReference>
<organism evidence="1 3">
    <name type="scientific">Adineta steineri</name>
    <dbReference type="NCBI Taxonomy" id="433720"/>
    <lineage>
        <taxon>Eukaryota</taxon>
        <taxon>Metazoa</taxon>
        <taxon>Spiralia</taxon>
        <taxon>Gnathifera</taxon>
        <taxon>Rotifera</taxon>
        <taxon>Eurotatoria</taxon>
        <taxon>Bdelloidea</taxon>
        <taxon>Adinetida</taxon>
        <taxon>Adinetidae</taxon>
        <taxon>Adineta</taxon>
    </lineage>
</organism>
<feature type="non-terminal residue" evidence="1">
    <location>
        <position position="28"/>
    </location>
</feature>
<proteinExistence type="predicted"/>
<evidence type="ECO:0000313" key="2">
    <source>
        <dbReference type="EMBL" id="CAF4283893.1"/>
    </source>
</evidence>
<dbReference type="AlphaFoldDB" id="A0A815UW29"/>
<reference evidence="1" key="1">
    <citation type="submission" date="2021-02" db="EMBL/GenBank/DDBJ databases">
        <authorList>
            <person name="Nowell W R."/>
        </authorList>
    </citation>
    <scope>NUCLEOTIDE SEQUENCE</scope>
</reference>
<dbReference type="EMBL" id="CAJNON010003552">
    <property type="protein sequence ID" value="CAF1524749.1"/>
    <property type="molecule type" value="Genomic_DNA"/>
</dbReference>
<gene>
    <name evidence="2" type="ORF">OKA104_LOCUS45340</name>
    <name evidence="1" type="ORF">VCS650_LOCUS43436</name>
</gene>
<protein>
    <submittedName>
        <fullName evidence="1">Uncharacterized protein</fullName>
    </submittedName>
</protein>
<dbReference type="Proteomes" id="UP000663891">
    <property type="component" value="Unassembled WGS sequence"/>
</dbReference>
<sequence>MPPPMVVWDDDEDFSEIDIYDDEMDKIQ</sequence>
<name>A0A815UW29_9BILA</name>
<dbReference type="Proteomes" id="UP000663881">
    <property type="component" value="Unassembled WGS sequence"/>
</dbReference>
<evidence type="ECO:0000313" key="1">
    <source>
        <dbReference type="EMBL" id="CAF1524749.1"/>
    </source>
</evidence>